<reference evidence="2 3" key="1">
    <citation type="journal article" date="2023" name="BMC Biol.">
        <title>The compact genome of the sponge Oopsacas minuta (Hexactinellida) is lacking key metazoan core genes.</title>
        <authorList>
            <person name="Santini S."/>
            <person name="Schenkelaars Q."/>
            <person name="Jourda C."/>
            <person name="Duchesne M."/>
            <person name="Belahbib H."/>
            <person name="Rocher C."/>
            <person name="Selva M."/>
            <person name="Riesgo A."/>
            <person name="Vervoort M."/>
            <person name="Leys S.P."/>
            <person name="Kodjabachian L."/>
            <person name="Le Bivic A."/>
            <person name="Borchiellini C."/>
            <person name="Claverie J.M."/>
            <person name="Renard E."/>
        </authorList>
    </citation>
    <scope>NUCLEOTIDE SEQUENCE [LARGE SCALE GENOMIC DNA]</scope>
    <source>
        <strain evidence="2">SPO-2</strain>
    </source>
</reference>
<proteinExistence type="predicted"/>
<dbReference type="InterPro" id="IPR057032">
    <property type="entry name" value="MBTPS1_4th"/>
</dbReference>
<keyword evidence="3" id="KW-1185">Reference proteome</keyword>
<gene>
    <name evidence="2" type="ORF">LOD99_8367</name>
</gene>
<evidence type="ECO:0000259" key="1">
    <source>
        <dbReference type="Pfam" id="PF23090"/>
    </source>
</evidence>
<protein>
    <submittedName>
        <fullName evidence="2">Membrane-bound transcription factor site-1 protease</fullName>
    </submittedName>
</protein>
<keyword evidence="2" id="KW-0378">Hydrolase</keyword>
<evidence type="ECO:0000313" key="3">
    <source>
        <dbReference type="Proteomes" id="UP001165289"/>
    </source>
</evidence>
<keyword evidence="2" id="KW-0645">Protease</keyword>
<dbReference type="AlphaFoldDB" id="A0AAV7JHF7"/>
<dbReference type="GO" id="GO:0008233">
    <property type="term" value="F:peptidase activity"/>
    <property type="evidence" value="ECO:0007669"/>
    <property type="project" value="UniProtKB-KW"/>
</dbReference>
<dbReference type="EMBL" id="JAKMXF010000335">
    <property type="protein sequence ID" value="KAI6647906.1"/>
    <property type="molecule type" value="Genomic_DNA"/>
</dbReference>
<dbReference type="Proteomes" id="UP001165289">
    <property type="component" value="Unassembled WGS sequence"/>
</dbReference>
<sequence>MKTIKFFDENTQQWWSPVTGGSNIPALNDLLTQFGLAFSDRIYAGTYSLPDVTLDDNTKPRDFPYLSGSSLARYPSHARVLSVTLHDQVAEVTTESIKEVDDIAILALLEGEC</sequence>
<accession>A0AAV7JHF7</accession>
<dbReference type="GO" id="GO:0006508">
    <property type="term" value="P:proteolysis"/>
    <property type="evidence" value="ECO:0007669"/>
    <property type="project" value="UniProtKB-KW"/>
</dbReference>
<name>A0AAV7JHF7_9METZ</name>
<dbReference type="Pfam" id="PF23090">
    <property type="entry name" value="MBTPS1_4th"/>
    <property type="match status" value="1"/>
</dbReference>
<feature type="domain" description="MBTPS1 fourth" evidence="1">
    <location>
        <begin position="1"/>
        <end position="97"/>
    </location>
</feature>
<evidence type="ECO:0000313" key="2">
    <source>
        <dbReference type="EMBL" id="KAI6647906.1"/>
    </source>
</evidence>
<organism evidence="2 3">
    <name type="scientific">Oopsacas minuta</name>
    <dbReference type="NCBI Taxonomy" id="111878"/>
    <lineage>
        <taxon>Eukaryota</taxon>
        <taxon>Metazoa</taxon>
        <taxon>Porifera</taxon>
        <taxon>Hexactinellida</taxon>
        <taxon>Hexasterophora</taxon>
        <taxon>Lyssacinosida</taxon>
        <taxon>Leucopsacidae</taxon>
        <taxon>Oopsacas</taxon>
    </lineage>
</organism>
<comment type="caution">
    <text evidence="2">The sequence shown here is derived from an EMBL/GenBank/DDBJ whole genome shotgun (WGS) entry which is preliminary data.</text>
</comment>